<feature type="region of interest" description="Disordered" evidence="7">
    <location>
        <begin position="1"/>
        <end position="23"/>
    </location>
</feature>
<evidence type="ECO:0000313" key="10">
    <source>
        <dbReference type="Proteomes" id="UP000181951"/>
    </source>
</evidence>
<dbReference type="InterPro" id="IPR051784">
    <property type="entry name" value="Nod_factor_ABC_transporter"/>
</dbReference>
<keyword evidence="5" id="KW-0046">Antibiotic resistance</keyword>
<keyword evidence="3 6" id="KW-1133">Transmembrane helix</keyword>
<dbReference type="Pfam" id="PF01061">
    <property type="entry name" value="ABC2_membrane"/>
    <property type="match status" value="1"/>
</dbReference>
<proteinExistence type="inferred from homology"/>
<feature type="domain" description="ABC transmembrane type-2" evidence="8">
    <location>
        <begin position="56"/>
        <end position="288"/>
    </location>
</feature>
<dbReference type="EMBL" id="FODD01000029">
    <property type="protein sequence ID" value="SEO52180.1"/>
    <property type="molecule type" value="Genomic_DNA"/>
</dbReference>
<sequence length="291" mass="30613">MTTALPTTAGGPPAVPSPGDRAPRPAAGPLDSLVAAVPALREFGYWMRRYRRVWRGSVVISVVNPLLFLTALGAGLGKLVDAHHSGHLAGTPYLHFLAPGLLAASAMQNGFVEGAFPVFQSARARGNYPAAAATPMRPGDILAGHLLFVAFRILLSGALFLAVVAAFGVVGPLRALLTAGPVLLTGLAFAAPLMAWAVTVDRQSRLNGLYRFLVMPLYMFSGTFFPIGQLPSWARPIAECSPLYQGVALTRGTALGTVHPGAATVHIVYLLVLVAAGTVCACRGYTRRLHR</sequence>
<dbReference type="AlphaFoldDB" id="A0A1H8QD62"/>
<evidence type="ECO:0000313" key="9">
    <source>
        <dbReference type="EMBL" id="SEO52180.1"/>
    </source>
</evidence>
<comment type="subcellular location">
    <subcellularLocation>
        <location evidence="6">Cell membrane</location>
        <topology evidence="6">Multi-pass membrane protein</topology>
    </subcellularLocation>
    <subcellularLocation>
        <location evidence="1">Membrane</location>
        <topology evidence="1">Multi-pass membrane protein</topology>
    </subcellularLocation>
</comment>
<dbReference type="PROSITE" id="PS51012">
    <property type="entry name" value="ABC_TM2"/>
    <property type="match status" value="1"/>
</dbReference>
<dbReference type="InterPro" id="IPR047817">
    <property type="entry name" value="ABC2_TM_bact-type"/>
</dbReference>
<feature type="transmembrane region" description="Helical" evidence="6">
    <location>
        <begin position="209"/>
        <end position="227"/>
    </location>
</feature>
<dbReference type="PRINTS" id="PR00164">
    <property type="entry name" value="ABC2TRNSPORT"/>
</dbReference>
<keyword evidence="2 6" id="KW-0812">Transmembrane</keyword>
<evidence type="ECO:0000256" key="6">
    <source>
        <dbReference type="RuleBase" id="RU361157"/>
    </source>
</evidence>
<feature type="transmembrane region" description="Helical" evidence="6">
    <location>
        <begin position="96"/>
        <end position="119"/>
    </location>
</feature>
<dbReference type="GO" id="GO:0140359">
    <property type="term" value="F:ABC-type transporter activity"/>
    <property type="evidence" value="ECO:0007669"/>
    <property type="project" value="InterPro"/>
</dbReference>
<feature type="transmembrane region" description="Helical" evidence="6">
    <location>
        <begin position="146"/>
        <end position="170"/>
    </location>
</feature>
<organism evidence="9 10">
    <name type="scientific">Actinacidiphila rubida</name>
    <dbReference type="NCBI Taxonomy" id="310780"/>
    <lineage>
        <taxon>Bacteria</taxon>
        <taxon>Bacillati</taxon>
        <taxon>Actinomycetota</taxon>
        <taxon>Actinomycetes</taxon>
        <taxon>Kitasatosporales</taxon>
        <taxon>Streptomycetaceae</taxon>
        <taxon>Actinacidiphila</taxon>
    </lineage>
</organism>
<dbReference type="STRING" id="310780.SAMN05216267_102958"/>
<dbReference type="Proteomes" id="UP000181951">
    <property type="component" value="Unassembled WGS sequence"/>
</dbReference>
<keyword evidence="10" id="KW-1185">Reference proteome</keyword>
<dbReference type="PANTHER" id="PTHR43229:SF2">
    <property type="entry name" value="NODULATION PROTEIN J"/>
    <property type="match status" value="1"/>
</dbReference>
<evidence type="ECO:0000256" key="2">
    <source>
        <dbReference type="ARBA" id="ARBA00022692"/>
    </source>
</evidence>
<gene>
    <name evidence="9" type="ORF">SAMN05216267_102958</name>
</gene>
<evidence type="ECO:0000256" key="3">
    <source>
        <dbReference type="ARBA" id="ARBA00022989"/>
    </source>
</evidence>
<evidence type="ECO:0000259" key="8">
    <source>
        <dbReference type="PROSITE" id="PS51012"/>
    </source>
</evidence>
<evidence type="ECO:0000256" key="4">
    <source>
        <dbReference type="ARBA" id="ARBA00023136"/>
    </source>
</evidence>
<dbReference type="RefSeq" id="WP_079138582.1">
    <property type="nucleotide sequence ID" value="NZ_FODD01000029.1"/>
</dbReference>
<dbReference type="PANTHER" id="PTHR43229">
    <property type="entry name" value="NODULATION PROTEIN J"/>
    <property type="match status" value="1"/>
</dbReference>
<evidence type="ECO:0000256" key="1">
    <source>
        <dbReference type="ARBA" id="ARBA00004141"/>
    </source>
</evidence>
<feature type="transmembrane region" description="Helical" evidence="6">
    <location>
        <begin position="176"/>
        <end position="197"/>
    </location>
</feature>
<reference evidence="9 10" key="1">
    <citation type="submission" date="2016-10" db="EMBL/GenBank/DDBJ databases">
        <authorList>
            <person name="de Groot N.N."/>
        </authorList>
    </citation>
    <scope>NUCLEOTIDE SEQUENCE [LARGE SCALE GENOMIC DNA]</scope>
    <source>
        <strain evidence="9 10">CGMCC 4.2026</strain>
    </source>
</reference>
<feature type="transmembrane region" description="Helical" evidence="6">
    <location>
        <begin position="53"/>
        <end position="76"/>
    </location>
</feature>
<name>A0A1H8QD62_9ACTN</name>
<dbReference type="OrthoDB" id="9778589at2"/>
<dbReference type="GO" id="GO:0043190">
    <property type="term" value="C:ATP-binding cassette (ABC) transporter complex"/>
    <property type="evidence" value="ECO:0007669"/>
    <property type="project" value="InterPro"/>
</dbReference>
<evidence type="ECO:0000256" key="7">
    <source>
        <dbReference type="SAM" id="MobiDB-lite"/>
    </source>
</evidence>
<dbReference type="InterPro" id="IPR013525">
    <property type="entry name" value="ABC2_TM"/>
</dbReference>
<dbReference type="InterPro" id="IPR000412">
    <property type="entry name" value="ABC_2_transport"/>
</dbReference>
<accession>A0A1H8QD62</accession>
<comment type="similarity">
    <text evidence="6">Belongs to the ABC-2 integral membrane protein family.</text>
</comment>
<feature type="transmembrane region" description="Helical" evidence="6">
    <location>
        <begin position="267"/>
        <end position="286"/>
    </location>
</feature>
<protein>
    <recommendedName>
        <fullName evidence="6">Transport permease protein</fullName>
    </recommendedName>
</protein>
<dbReference type="GO" id="GO:0046677">
    <property type="term" value="P:response to antibiotic"/>
    <property type="evidence" value="ECO:0007669"/>
    <property type="project" value="UniProtKB-KW"/>
</dbReference>
<keyword evidence="4 6" id="KW-0472">Membrane</keyword>
<dbReference type="PIRSF" id="PIRSF006648">
    <property type="entry name" value="DrrB"/>
    <property type="match status" value="1"/>
</dbReference>
<keyword evidence="6" id="KW-0813">Transport</keyword>
<keyword evidence="6" id="KW-1003">Cell membrane</keyword>
<evidence type="ECO:0000256" key="5">
    <source>
        <dbReference type="ARBA" id="ARBA00023251"/>
    </source>
</evidence>